<accession>B7Q2F2</accession>
<dbReference type="PaxDb" id="6945-B7Q2F2"/>
<dbReference type="EMBL" id="DS843856">
    <property type="protein sequence ID" value="EEC13024.1"/>
    <property type="molecule type" value="Genomic_DNA"/>
</dbReference>
<dbReference type="VEuPathDB" id="VectorBase:ISCI009548"/>
<dbReference type="HOGENOM" id="CLU_2760646_0_0_1"/>
<dbReference type="EnsemblMetazoa" id="ISCW009548-RA">
    <property type="protein sequence ID" value="ISCW009548-PA"/>
    <property type="gene ID" value="ISCW009548"/>
</dbReference>
<protein>
    <submittedName>
        <fullName evidence="1 2">Uncharacterized protein</fullName>
    </submittedName>
</protein>
<name>B7Q2F2_IXOSC</name>
<reference evidence="2" key="2">
    <citation type="submission" date="2020-05" db="UniProtKB">
        <authorList>
            <consortium name="EnsemblMetazoa"/>
        </authorList>
    </citation>
    <scope>IDENTIFICATION</scope>
    <source>
        <strain evidence="2">wikel</strain>
    </source>
</reference>
<dbReference type="InParanoid" id="B7Q2F2"/>
<proteinExistence type="predicted"/>
<sequence>MCFFVFVRQFCLSLKLFVFHLLETHHPRSFAARFVSQGVINIERRFYTQSTGWSELSCIAYLSVDYVNIS</sequence>
<evidence type="ECO:0000313" key="2">
    <source>
        <dbReference type="EnsemblMetazoa" id="ISCW009548-PA"/>
    </source>
</evidence>
<dbReference type="EMBL" id="ABJB010518137">
    <property type="status" value="NOT_ANNOTATED_CDS"/>
    <property type="molecule type" value="Genomic_DNA"/>
</dbReference>
<keyword evidence="3" id="KW-1185">Reference proteome</keyword>
<organism>
    <name type="scientific">Ixodes scapularis</name>
    <name type="common">Black-legged tick</name>
    <name type="synonym">Deer tick</name>
    <dbReference type="NCBI Taxonomy" id="6945"/>
    <lineage>
        <taxon>Eukaryota</taxon>
        <taxon>Metazoa</taxon>
        <taxon>Ecdysozoa</taxon>
        <taxon>Arthropoda</taxon>
        <taxon>Chelicerata</taxon>
        <taxon>Arachnida</taxon>
        <taxon>Acari</taxon>
        <taxon>Parasitiformes</taxon>
        <taxon>Ixodida</taxon>
        <taxon>Ixodoidea</taxon>
        <taxon>Ixodidae</taxon>
        <taxon>Ixodinae</taxon>
        <taxon>Ixodes</taxon>
    </lineage>
</organism>
<reference evidence="1 3" key="1">
    <citation type="submission" date="2008-03" db="EMBL/GenBank/DDBJ databases">
        <title>Annotation of Ixodes scapularis.</title>
        <authorList>
            <consortium name="Ixodes scapularis Genome Project Consortium"/>
            <person name="Caler E."/>
            <person name="Hannick L.I."/>
            <person name="Bidwell S."/>
            <person name="Joardar V."/>
            <person name="Thiagarajan M."/>
            <person name="Amedeo P."/>
            <person name="Galinsky K.J."/>
            <person name="Schobel S."/>
            <person name="Inman J."/>
            <person name="Hostetler J."/>
            <person name="Miller J."/>
            <person name="Hammond M."/>
            <person name="Megy K."/>
            <person name="Lawson D."/>
            <person name="Kodira C."/>
            <person name="Sutton G."/>
            <person name="Meyer J."/>
            <person name="Hill C.A."/>
            <person name="Birren B."/>
            <person name="Nene V."/>
            <person name="Collins F."/>
            <person name="Alarcon-Chaidez F."/>
            <person name="Wikel S."/>
            <person name="Strausberg R."/>
        </authorList>
    </citation>
    <scope>NUCLEOTIDE SEQUENCE [LARGE SCALE GENOMIC DNA]</scope>
    <source>
        <strain evidence="3">Wikel</strain>
        <strain evidence="1">Wikel colony</strain>
    </source>
</reference>
<evidence type="ECO:0000313" key="3">
    <source>
        <dbReference type="Proteomes" id="UP000001555"/>
    </source>
</evidence>
<dbReference type="Proteomes" id="UP000001555">
    <property type="component" value="Unassembled WGS sequence"/>
</dbReference>
<dbReference type="AlphaFoldDB" id="B7Q2F2"/>
<dbReference type="VEuPathDB" id="VectorBase:ISCW009548"/>
<gene>
    <name evidence="1" type="ORF">IscW_ISCW009548</name>
</gene>
<evidence type="ECO:0000313" key="1">
    <source>
        <dbReference type="EMBL" id="EEC13024.1"/>
    </source>
</evidence>